<dbReference type="InterPro" id="IPR006495">
    <property type="entry name" value="CitD"/>
</dbReference>
<evidence type="ECO:0000313" key="4">
    <source>
        <dbReference type="EMBL" id="TCS81433.1"/>
    </source>
</evidence>
<gene>
    <name evidence="4" type="ORF">EDC37_102136</name>
</gene>
<dbReference type="Proteomes" id="UP000295188">
    <property type="component" value="Unassembled WGS sequence"/>
</dbReference>
<keyword evidence="4" id="KW-0456">Lyase</keyword>
<accession>A0A4R3KEC9</accession>
<dbReference type="RefSeq" id="WP_132547316.1">
    <property type="nucleotide sequence ID" value="NZ_SMAA01000002.1"/>
</dbReference>
<evidence type="ECO:0000256" key="3">
    <source>
        <dbReference type="ARBA" id="ARBA00022553"/>
    </source>
</evidence>
<sequence>MTKILAKSAKAGFEEKNDLVVEVSPLQNGSGVVIDLQSPVKNQYGRHIEALIKDTVTAEGFFDVQVNVLDKGAWDYTIKARTIAALERGMKQ</sequence>
<protein>
    <submittedName>
        <fullName evidence="4">Citrate lyase subunit gamma (Acyl carrier protein)</fullName>
    </submittedName>
</protein>
<evidence type="ECO:0000256" key="2">
    <source>
        <dbReference type="ARBA" id="ARBA00022490"/>
    </source>
</evidence>
<evidence type="ECO:0000313" key="5">
    <source>
        <dbReference type="Proteomes" id="UP000295188"/>
    </source>
</evidence>
<dbReference type="GO" id="GO:0005737">
    <property type="term" value="C:cytoplasm"/>
    <property type="evidence" value="ECO:0007669"/>
    <property type="project" value="UniProtKB-SubCell"/>
</dbReference>
<proteinExistence type="predicted"/>
<reference evidence="4 5" key="1">
    <citation type="submission" date="2019-03" db="EMBL/GenBank/DDBJ databases">
        <title>Genomic Encyclopedia of Type Strains, Phase IV (KMG-IV): sequencing the most valuable type-strain genomes for metagenomic binning, comparative biology and taxonomic classification.</title>
        <authorList>
            <person name="Goeker M."/>
        </authorList>
    </citation>
    <scope>NUCLEOTIDE SEQUENCE [LARGE SCALE GENOMIC DNA]</scope>
    <source>
        <strain evidence="4 5">DSM 20467</strain>
    </source>
</reference>
<dbReference type="NCBIfam" id="TIGR01608">
    <property type="entry name" value="citD"/>
    <property type="match status" value="1"/>
</dbReference>
<keyword evidence="5" id="KW-1185">Reference proteome</keyword>
<dbReference type="EMBL" id="SMAA01000002">
    <property type="protein sequence ID" value="TCS81433.1"/>
    <property type="molecule type" value="Genomic_DNA"/>
</dbReference>
<comment type="caution">
    <text evidence="4">The sequence shown here is derived from an EMBL/GenBank/DDBJ whole genome shotgun (WGS) entry which is preliminary data.</text>
</comment>
<dbReference type="GO" id="GO:0016829">
    <property type="term" value="F:lyase activity"/>
    <property type="evidence" value="ECO:0007669"/>
    <property type="project" value="UniProtKB-KW"/>
</dbReference>
<evidence type="ECO:0000256" key="1">
    <source>
        <dbReference type="ARBA" id="ARBA00004496"/>
    </source>
</evidence>
<organism evidence="4 5">
    <name type="scientific">Pectinatus cerevisiiphilus</name>
    <dbReference type="NCBI Taxonomy" id="86956"/>
    <lineage>
        <taxon>Bacteria</taxon>
        <taxon>Bacillati</taxon>
        <taxon>Bacillota</taxon>
        <taxon>Negativicutes</taxon>
        <taxon>Selenomonadales</taxon>
        <taxon>Selenomonadaceae</taxon>
        <taxon>Pectinatus</taxon>
    </lineage>
</organism>
<dbReference type="NCBIfam" id="NF009726">
    <property type="entry name" value="PRK13253.1"/>
    <property type="match status" value="1"/>
</dbReference>
<keyword evidence="3" id="KW-0597">Phosphoprotein</keyword>
<keyword evidence="2" id="KW-0963">Cytoplasm</keyword>
<comment type="subcellular location">
    <subcellularLocation>
        <location evidence="1">Cytoplasm</location>
    </subcellularLocation>
</comment>
<name>A0A4R3KEC9_9FIRM</name>
<dbReference type="AlphaFoldDB" id="A0A4R3KEC9"/>
<dbReference type="OrthoDB" id="1120942at2"/>
<dbReference type="InterPro" id="IPR023439">
    <property type="entry name" value="Mal_deCO2ase/Cit_lyase_ACP"/>
</dbReference>
<dbReference type="Pfam" id="PF06857">
    <property type="entry name" value="ACP"/>
    <property type="match status" value="1"/>
</dbReference>